<feature type="compositionally biased region" description="Low complexity" evidence="1">
    <location>
        <begin position="335"/>
        <end position="345"/>
    </location>
</feature>
<reference evidence="4 5" key="1">
    <citation type="submission" date="2024-09" db="EMBL/GenBank/DDBJ databases">
        <authorList>
            <person name="Lee S.D."/>
        </authorList>
    </citation>
    <scope>NUCLEOTIDE SEQUENCE [LARGE SCALE GENOMIC DNA]</scope>
    <source>
        <strain evidence="4 5">N1-3</strain>
    </source>
</reference>
<evidence type="ECO:0000313" key="5">
    <source>
        <dbReference type="Proteomes" id="UP001592530"/>
    </source>
</evidence>
<keyword evidence="2" id="KW-1133">Transmembrane helix</keyword>
<comment type="caution">
    <text evidence="4">The sequence shown here is derived from an EMBL/GenBank/DDBJ whole genome shotgun (WGS) entry which is preliminary data.</text>
</comment>
<gene>
    <name evidence="4" type="ORF">ACEZDB_30130</name>
</gene>
<evidence type="ECO:0000313" key="4">
    <source>
        <dbReference type="EMBL" id="MFC1434908.1"/>
    </source>
</evidence>
<protein>
    <submittedName>
        <fullName evidence="4">DUF4328 domain-containing protein</fullName>
    </submittedName>
</protein>
<feature type="transmembrane region" description="Helical" evidence="2">
    <location>
        <begin position="218"/>
        <end position="238"/>
    </location>
</feature>
<dbReference type="EMBL" id="JBHEZY010000015">
    <property type="protein sequence ID" value="MFC1434908.1"/>
    <property type="molecule type" value="Genomic_DNA"/>
</dbReference>
<name>A0ABV6XA33_9ACTN</name>
<feature type="transmembrane region" description="Helical" evidence="2">
    <location>
        <begin position="91"/>
        <end position="116"/>
    </location>
</feature>
<feature type="transmembrane region" description="Helical" evidence="2">
    <location>
        <begin position="56"/>
        <end position="79"/>
    </location>
</feature>
<evidence type="ECO:0000256" key="1">
    <source>
        <dbReference type="SAM" id="MobiDB-lite"/>
    </source>
</evidence>
<keyword evidence="2" id="KW-0812">Transmembrane</keyword>
<organism evidence="4 5">
    <name type="scientific">Streptacidiphilus alkalitolerans</name>
    <dbReference type="NCBI Taxonomy" id="3342712"/>
    <lineage>
        <taxon>Bacteria</taxon>
        <taxon>Bacillati</taxon>
        <taxon>Actinomycetota</taxon>
        <taxon>Actinomycetes</taxon>
        <taxon>Kitasatosporales</taxon>
        <taxon>Streptomycetaceae</taxon>
        <taxon>Streptacidiphilus</taxon>
    </lineage>
</organism>
<feature type="compositionally biased region" description="Low complexity" evidence="1">
    <location>
        <begin position="311"/>
        <end position="327"/>
    </location>
</feature>
<dbReference type="InterPro" id="IPR025565">
    <property type="entry name" value="DUF4328"/>
</dbReference>
<feature type="domain" description="DUF4328" evidence="3">
    <location>
        <begin position="82"/>
        <end position="242"/>
    </location>
</feature>
<evidence type="ECO:0000256" key="2">
    <source>
        <dbReference type="SAM" id="Phobius"/>
    </source>
</evidence>
<keyword evidence="2" id="KW-0472">Membrane</keyword>
<accession>A0ABV6XA33</accession>
<dbReference type="Proteomes" id="UP001592530">
    <property type="component" value="Unassembled WGS sequence"/>
</dbReference>
<proteinExistence type="predicted"/>
<feature type="region of interest" description="Disordered" evidence="1">
    <location>
        <begin position="275"/>
        <end position="355"/>
    </location>
</feature>
<dbReference type="RefSeq" id="WP_380557518.1">
    <property type="nucleotide sequence ID" value="NZ_JBHEZY010000015.1"/>
</dbReference>
<feature type="transmembrane region" description="Helical" evidence="2">
    <location>
        <begin position="177"/>
        <end position="198"/>
    </location>
</feature>
<evidence type="ECO:0000259" key="3">
    <source>
        <dbReference type="Pfam" id="PF14219"/>
    </source>
</evidence>
<dbReference type="Pfam" id="PF14219">
    <property type="entry name" value="DUF4328"/>
    <property type="match status" value="1"/>
</dbReference>
<feature type="compositionally biased region" description="Pro residues" evidence="1">
    <location>
        <begin position="275"/>
        <end position="284"/>
    </location>
</feature>
<feature type="compositionally biased region" description="Low complexity" evidence="1">
    <location>
        <begin position="285"/>
        <end position="301"/>
    </location>
</feature>
<sequence length="355" mass="36835">MPCPSCSSAYLDQYGRCPACGYYGQPPLGGPQAAGLQPVGYGAPSAPTGVATATQILLAAQAFAQVGGIVAGVLALASLNQDGDVSSVATLVSGLTEILSIPTLLAAIVLFIIWFYKARAVADILNPGEPKVFSRGWAVGGWFTPIGFVWIPRGVAGDIWAASRPLGSVRGPSARRSGLLTAWWTCWCLMWVLALTNGGVLAANSDQFRVSDRRTYDAVGIAGSMVHLAAAVLALLVVRRITTMQQIRILQGPGADHPYAAPAAVPGGYPAPQYAPQPYAPQPYAPQQYAPQPYVPTQPRYAPQPAPTQPPAAEAPAPAEAVAPADVTPEDAVPEDAVPAEPVVDLAKPATDDAP</sequence>